<evidence type="ECO:0000313" key="6">
    <source>
        <dbReference type="EMBL" id="AKP67760.1"/>
    </source>
</evidence>
<sequence length="297" mass="33937">MAFKSSETKTQSNGDATRGRVIRVSLDKIIPNRYQPRTEFDEKSITELSQTISEHGLLQPMVVRSYQDGQYEIIAGERRFRALKKLNWKKVPVIVKELDDEETASMALIENVQRENLNPVEEARAYRKVLDSEKITQLELANRLSKSQSYVANKLRLLSLSDTVLEALANEKISTRHGRELLRISEHDEQDEILAKILDENLNVKQTKGLIDDHLNEGKEAEEKAAEKTTDDKSDKASKPAKPKKKPGEFDVNTSIEEVKQNIAKMKKNGTSVSFVEDKKKGFYEIDIRIHDDDLEE</sequence>
<evidence type="ECO:0000256" key="1">
    <source>
        <dbReference type="ARBA" id="ARBA00004453"/>
    </source>
</evidence>
<dbReference type="STRING" id="1007676.ABM34_09610"/>
<accession>A0A0H4R1Z9</accession>
<dbReference type="Proteomes" id="UP000036106">
    <property type="component" value="Chromosome"/>
</dbReference>
<keyword evidence="7" id="KW-1185">Reference proteome</keyword>
<dbReference type="FunFam" id="1.10.10.2830:FF:000001">
    <property type="entry name" value="Chromosome partitioning protein ParB"/>
    <property type="match status" value="1"/>
</dbReference>
<dbReference type="Gene3D" id="3.90.1530.30">
    <property type="match status" value="1"/>
</dbReference>
<dbReference type="PANTHER" id="PTHR33375">
    <property type="entry name" value="CHROMOSOME-PARTITIONING PROTEIN PARB-RELATED"/>
    <property type="match status" value="1"/>
</dbReference>
<dbReference type="Pfam" id="PF02195">
    <property type="entry name" value="ParB_N"/>
    <property type="match status" value="1"/>
</dbReference>
<organism evidence="6 7">
    <name type="scientific">Companilactobacillus ginsenosidimutans</name>
    <dbReference type="NCBI Taxonomy" id="1007676"/>
    <lineage>
        <taxon>Bacteria</taxon>
        <taxon>Bacillati</taxon>
        <taxon>Bacillota</taxon>
        <taxon>Bacilli</taxon>
        <taxon>Lactobacillales</taxon>
        <taxon>Lactobacillaceae</taxon>
        <taxon>Companilactobacillus</taxon>
    </lineage>
</organism>
<name>A0A0H4R1Z9_9LACO</name>
<dbReference type="SUPFAM" id="SSF110849">
    <property type="entry name" value="ParB/Sulfiredoxin"/>
    <property type="match status" value="1"/>
</dbReference>
<keyword evidence="3" id="KW-0238">DNA-binding</keyword>
<dbReference type="NCBIfam" id="TIGR00180">
    <property type="entry name" value="parB_part"/>
    <property type="match status" value="1"/>
</dbReference>
<dbReference type="GO" id="GO:0003677">
    <property type="term" value="F:DNA binding"/>
    <property type="evidence" value="ECO:0007669"/>
    <property type="project" value="UniProtKB-KW"/>
</dbReference>
<reference evidence="7" key="1">
    <citation type="submission" date="2015-07" db="EMBL/GenBank/DDBJ databases">
        <title>Lactobacillus ginsenosidimutans/EMML 3141/ whole genome sequencing.</title>
        <authorList>
            <person name="Kim M.K."/>
            <person name="Im W.-T."/>
            <person name="Srinivasan S."/>
            <person name="Lee J.-J."/>
        </authorList>
    </citation>
    <scope>NUCLEOTIDE SEQUENCE [LARGE SCALE GENOMIC DNA]</scope>
    <source>
        <strain evidence="7">EMML 3041</strain>
    </source>
</reference>
<gene>
    <name evidence="6" type="ORF">ABM34_09610</name>
</gene>
<dbReference type="FunFam" id="3.90.1530.30:FF:000001">
    <property type="entry name" value="Chromosome partitioning protein ParB"/>
    <property type="match status" value="1"/>
</dbReference>
<evidence type="ECO:0000256" key="2">
    <source>
        <dbReference type="ARBA" id="ARBA00006295"/>
    </source>
</evidence>
<comment type="similarity">
    <text evidence="2">Belongs to the ParB family.</text>
</comment>
<dbReference type="KEGG" id="lgn:ABM34_09610"/>
<dbReference type="GO" id="GO:0007059">
    <property type="term" value="P:chromosome segregation"/>
    <property type="evidence" value="ECO:0007669"/>
    <property type="project" value="TreeGrafter"/>
</dbReference>
<evidence type="ECO:0000313" key="7">
    <source>
        <dbReference type="Proteomes" id="UP000036106"/>
    </source>
</evidence>
<dbReference type="EMBL" id="CP012034">
    <property type="protein sequence ID" value="AKP67760.1"/>
    <property type="molecule type" value="Genomic_DNA"/>
</dbReference>
<dbReference type="GO" id="GO:0005694">
    <property type="term" value="C:chromosome"/>
    <property type="evidence" value="ECO:0007669"/>
    <property type="project" value="TreeGrafter"/>
</dbReference>
<dbReference type="InterPro" id="IPR050336">
    <property type="entry name" value="Chromosome_partition/occlusion"/>
</dbReference>
<feature type="compositionally biased region" description="Basic and acidic residues" evidence="4">
    <location>
        <begin position="213"/>
        <end position="238"/>
    </location>
</feature>
<dbReference type="InterPro" id="IPR003115">
    <property type="entry name" value="ParB_N"/>
</dbReference>
<dbReference type="GO" id="GO:0009295">
    <property type="term" value="C:nucleoid"/>
    <property type="evidence" value="ECO:0007669"/>
    <property type="project" value="UniProtKB-SubCell"/>
</dbReference>
<dbReference type="InterPro" id="IPR036086">
    <property type="entry name" value="ParB/Sulfiredoxin_sf"/>
</dbReference>
<protein>
    <recommendedName>
        <fullName evidence="5">ParB-like N-terminal domain-containing protein</fullName>
    </recommendedName>
</protein>
<feature type="region of interest" description="Disordered" evidence="4">
    <location>
        <begin position="213"/>
        <end position="253"/>
    </location>
</feature>
<dbReference type="InterPro" id="IPR004437">
    <property type="entry name" value="ParB/RepB/Spo0J"/>
</dbReference>
<dbReference type="Pfam" id="PF17762">
    <property type="entry name" value="HTH_ParB"/>
    <property type="match status" value="1"/>
</dbReference>
<evidence type="ECO:0000256" key="3">
    <source>
        <dbReference type="ARBA" id="ARBA00023125"/>
    </source>
</evidence>
<dbReference type="CDD" id="cd16393">
    <property type="entry name" value="SPO0J_N"/>
    <property type="match status" value="1"/>
</dbReference>
<dbReference type="Gene3D" id="1.10.10.2830">
    <property type="match status" value="1"/>
</dbReference>
<dbReference type="GO" id="GO:0045881">
    <property type="term" value="P:positive regulation of sporulation resulting in formation of a cellular spore"/>
    <property type="evidence" value="ECO:0007669"/>
    <property type="project" value="TreeGrafter"/>
</dbReference>
<dbReference type="InterPro" id="IPR041468">
    <property type="entry name" value="HTH_ParB/Spo0J"/>
</dbReference>
<dbReference type="AlphaFoldDB" id="A0A0H4R1Z9"/>
<dbReference type="SMART" id="SM00470">
    <property type="entry name" value="ParB"/>
    <property type="match status" value="1"/>
</dbReference>
<dbReference type="RefSeq" id="WP_048705329.1">
    <property type="nucleotide sequence ID" value="NZ_CP012034.1"/>
</dbReference>
<evidence type="ECO:0000259" key="5">
    <source>
        <dbReference type="SMART" id="SM00470"/>
    </source>
</evidence>
<comment type="subcellular location">
    <subcellularLocation>
        <location evidence="1">Cytoplasm</location>
        <location evidence="1">Nucleoid</location>
    </subcellularLocation>
</comment>
<dbReference type="PANTHER" id="PTHR33375:SF8">
    <property type="entry name" value="NUCLEOID OCCLUSION PROTEIN"/>
    <property type="match status" value="1"/>
</dbReference>
<feature type="domain" description="ParB-like N-terminal" evidence="5">
    <location>
        <begin position="22"/>
        <end position="112"/>
    </location>
</feature>
<dbReference type="PATRIC" id="fig|1007676.4.peg.1945"/>
<proteinExistence type="inferred from homology"/>
<evidence type="ECO:0000256" key="4">
    <source>
        <dbReference type="SAM" id="MobiDB-lite"/>
    </source>
</evidence>